<keyword evidence="1" id="KW-0479">Metal-binding</keyword>
<dbReference type="InterPro" id="IPR051610">
    <property type="entry name" value="GPI/OXD"/>
</dbReference>
<protein>
    <submittedName>
        <fullName evidence="3">Cupin domain-containing protein</fullName>
    </submittedName>
</protein>
<dbReference type="GO" id="GO:0046872">
    <property type="term" value="F:metal ion binding"/>
    <property type="evidence" value="ECO:0007669"/>
    <property type="project" value="UniProtKB-KW"/>
</dbReference>
<dbReference type="Pfam" id="PF07883">
    <property type="entry name" value="Cupin_2"/>
    <property type="match status" value="1"/>
</dbReference>
<dbReference type="Proteomes" id="UP000782610">
    <property type="component" value="Unassembled WGS sequence"/>
</dbReference>
<organism evidence="3 4">
    <name type="scientific">Devosia nanyangense</name>
    <dbReference type="NCBI Taxonomy" id="1228055"/>
    <lineage>
        <taxon>Bacteria</taxon>
        <taxon>Pseudomonadati</taxon>
        <taxon>Pseudomonadota</taxon>
        <taxon>Alphaproteobacteria</taxon>
        <taxon>Hyphomicrobiales</taxon>
        <taxon>Devosiaceae</taxon>
        <taxon>Devosia</taxon>
    </lineage>
</organism>
<evidence type="ECO:0000313" key="3">
    <source>
        <dbReference type="EMBL" id="MBI4920137.1"/>
    </source>
</evidence>
<accession>A0A933NX80</accession>
<gene>
    <name evidence="3" type="ORF">HY834_00165</name>
</gene>
<dbReference type="Gene3D" id="2.60.120.10">
    <property type="entry name" value="Jelly Rolls"/>
    <property type="match status" value="1"/>
</dbReference>
<dbReference type="SUPFAM" id="SSF51182">
    <property type="entry name" value="RmlC-like cupins"/>
    <property type="match status" value="1"/>
</dbReference>
<dbReference type="EMBL" id="JACRAF010000002">
    <property type="protein sequence ID" value="MBI4920137.1"/>
    <property type="molecule type" value="Genomic_DNA"/>
</dbReference>
<evidence type="ECO:0000256" key="1">
    <source>
        <dbReference type="ARBA" id="ARBA00022723"/>
    </source>
</evidence>
<evidence type="ECO:0000259" key="2">
    <source>
        <dbReference type="Pfam" id="PF07883"/>
    </source>
</evidence>
<dbReference type="InterPro" id="IPR013096">
    <property type="entry name" value="Cupin_2"/>
</dbReference>
<feature type="domain" description="Cupin type-2" evidence="2">
    <location>
        <begin position="51"/>
        <end position="119"/>
    </location>
</feature>
<reference evidence="3" key="1">
    <citation type="submission" date="2020-07" db="EMBL/GenBank/DDBJ databases">
        <title>Huge and variable diversity of episymbiotic CPR bacteria and DPANN archaea in groundwater ecosystems.</title>
        <authorList>
            <person name="He C.Y."/>
            <person name="Keren R."/>
            <person name="Whittaker M."/>
            <person name="Farag I.F."/>
            <person name="Doudna J."/>
            <person name="Cate J.H.D."/>
            <person name="Banfield J.F."/>
        </authorList>
    </citation>
    <scope>NUCLEOTIDE SEQUENCE</scope>
    <source>
        <strain evidence="3">NC_groundwater_1586_Pr3_B-0.1um_66_15</strain>
    </source>
</reference>
<evidence type="ECO:0000313" key="4">
    <source>
        <dbReference type="Proteomes" id="UP000782610"/>
    </source>
</evidence>
<dbReference type="InterPro" id="IPR011051">
    <property type="entry name" value="RmlC_Cupin_sf"/>
</dbReference>
<dbReference type="PANTHER" id="PTHR35848:SF6">
    <property type="entry name" value="CUPIN TYPE-2 DOMAIN-CONTAINING PROTEIN"/>
    <property type="match status" value="1"/>
</dbReference>
<sequence length="174" mass="18761">MKERPSDGFLPSKVMVDDLPLEFMAKGTRYAAGTVGIGDALGLKWLGASLHVVPPGKSACPFHRHHTTDEMFLVLSGQGDYRIGDRRIPYRAGAGLGARAGGEAHQIFNTGSHELRYIAFSNNTNADVLEYPDSGRVRIDAGAGGFHDKDGTFKQGGLLQPLGYWDGEDIGDDE</sequence>
<dbReference type="PANTHER" id="PTHR35848">
    <property type="entry name" value="OXALATE-BINDING PROTEIN"/>
    <property type="match status" value="1"/>
</dbReference>
<name>A0A933NX80_9HYPH</name>
<dbReference type="InterPro" id="IPR014710">
    <property type="entry name" value="RmlC-like_jellyroll"/>
</dbReference>
<dbReference type="AlphaFoldDB" id="A0A933NX80"/>
<comment type="caution">
    <text evidence="3">The sequence shown here is derived from an EMBL/GenBank/DDBJ whole genome shotgun (WGS) entry which is preliminary data.</text>
</comment>
<proteinExistence type="predicted"/>